<gene>
    <name evidence="8" type="ORF">ACI2L5_45825</name>
</gene>
<keyword evidence="3" id="KW-0805">Transcription regulation</keyword>
<keyword evidence="5" id="KW-0804">Transcription</keyword>
<evidence type="ECO:0000259" key="6">
    <source>
        <dbReference type="Pfam" id="PF04542"/>
    </source>
</evidence>
<dbReference type="InterPro" id="IPR013325">
    <property type="entry name" value="RNA_pol_sigma_r2"/>
</dbReference>
<dbReference type="EMBL" id="JBJDQH010000023">
    <property type="protein sequence ID" value="MFK4272161.1"/>
    <property type="molecule type" value="Genomic_DNA"/>
</dbReference>
<dbReference type="InterPro" id="IPR013249">
    <property type="entry name" value="RNA_pol_sigma70_r4_t2"/>
</dbReference>
<accession>A0ABW8M214</accession>
<evidence type="ECO:0000256" key="5">
    <source>
        <dbReference type="ARBA" id="ARBA00023163"/>
    </source>
</evidence>
<dbReference type="RefSeq" id="WP_404748643.1">
    <property type="nucleotide sequence ID" value="NZ_JBFACG010000032.1"/>
</dbReference>
<dbReference type="InterPro" id="IPR032710">
    <property type="entry name" value="NTF2-like_dom_sf"/>
</dbReference>
<name>A0ABW8M214_9ACTN</name>
<dbReference type="InterPro" id="IPR013324">
    <property type="entry name" value="RNA_pol_sigma_r3/r4-like"/>
</dbReference>
<protein>
    <submittedName>
        <fullName evidence="8">Sigma-70 family RNA polymerase sigma factor</fullName>
    </submittedName>
</protein>
<dbReference type="SUPFAM" id="SSF88659">
    <property type="entry name" value="Sigma3 and sigma4 domains of RNA polymerase sigma factors"/>
    <property type="match status" value="1"/>
</dbReference>
<feature type="domain" description="RNA polymerase sigma factor 70 region 4 type 2" evidence="7">
    <location>
        <begin position="86"/>
        <end position="136"/>
    </location>
</feature>
<comment type="caution">
    <text evidence="8">The sequence shown here is derived from an EMBL/GenBank/DDBJ whole genome shotgun (WGS) entry which is preliminary data.</text>
</comment>
<dbReference type="Gene3D" id="3.10.450.50">
    <property type="match status" value="1"/>
</dbReference>
<proteinExistence type="inferred from homology"/>
<dbReference type="SUPFAM" id="SSF54427">
    <property type="entry name" value="NTF2-like"/>
    <property type="match status" value="1"/>
</dbReference>
<dbReference type="NCBIfam" id="TIGR02937">
    <property type="entry name" value="sigma70-ECF"/>
    <property type="match status" value="1"/>
</dbReference>
<dbReference type="Gene3D" id="1.10.10.10">
    <property type="entry name" value="Winged helix-like DNA-binding domain superfamily/Winged helix DNA-binding domain"/>
    <property type="match status" value="1"/>
</dbReference>
<sequence>MLGSVTEADDAVQDAWLRLSRSDEEQIDNLSGWLTTVVARECLHQLRSRRRRREDPLVEHLPDPVVRAGDPDPEQEALLADAVGLALLVVLERLTPAERLAFVLHDMFDLPFDEIAHIIDRNPTAARKLASRARRRVNGAEIPRPDRDLARQRKVVHAFYAAARTADLDALIQVLDPDVVQRTEFGATRQPSVVRGAAAVAKQARAPRGGELRPVLVNGTVGALVTRDGQPYSVMAFTVTGDKIVRIDVIRNADRVRSLASSVLGQAE</sequence>
<evidence type="ECO:0000256" key="1">
    <source>
        <dbReference type="ARBA" id="ARBA00010641"/>
    </source>
</evidence>
<evidence type="ECO:0000256" key="2">
    <source>
        <dbReference type="ARBA" id="ARBA00011344"/>
    </source>
</evidence>
<evidence type="ECO:0000313" key="8">
    <source>
        <dbReference type="EMBL" id="MFK4272161.1"/>
    </source>
</evidence>
<dbReference type="Pfam" id="PF04542">
    <property type="entry name" value="Sigma70_r2"/>
    <property type="match status" value="1"/>
</dbReference>
<organism evidence="8 9">
    <name type="scientific">Streptomyces milbemycinicus</name>
    <dbReference type="NCBI Taxonomy" id="476552"/>
    <lineage>
        <taxon>Bacteria</taxon>
        <taxon>Bacillati</taxon>
        <taxon>Actinomycetota</taxon>
        <taxon>Actinomycetes</taxon>
        <taxon>Kitasatosporales</taxon>
        <taxon>Streptomycetaceae</taxon>
        <taxon>Streptomyces</taxon>
    </lineage>
</organism>
<dbReference type="PANTHER" id="PTHR30173:SF43">
    <property type="entry name" value="ECF RNA POLYMERASE SIGMA FACTOR SIGI-RELATED"/>
    <property type="match status" value="1"/>
</dbReference>
<keyword evidence="4" id="KW-0731">Sigma factor</keyword>
<keyword evidence="9" id="KW-1185">Reference proteome</keyword>
<dbReference type="InterPro" id="IPR014284">
    <property type="entry name" value="RNA_pol_sigma-70_dom"/>
</dbReference>
<dbReference type="Pfam" id="PF08281">
    <property type="entry name" value="Sigma70_r4_2"/>
    <property type="match status" value="1"/>
</dbReference>
<evidence type="ECO:0000256" key="4">
    <source>
        <dbReference type="ARBA" id="ARBA00023082"/>
    </source>
</evidence>
<dbReference type="SUPFAM" id="SSF88946">
    <property type="entry name" value="Sigma2 domain of RNA polymerase sigma factors"/>
    <property type="match status" value="1"/>
</dbReference>
<dbReference type="Proteomes" id="UP001620295">
    <property type="component" value="Unassembled WGS sequence"/>
</dbReference>
<dbReference type="Gene3D" id="1.10.1740.10">
    <property type="match status" value="1"/>
</dbReference>
<dbReference type="PANTHER" id="PTHR30173">
    <property type="entry name" value="SIGMA 19 FACTOR"/>
    <property type="match status" value="1"/>
</dbReference>
<dbReference type="InterPro" id="IPR036388">
    <property type="entry name" value="WH-like_DNA-bd_sf"/>
</dbReference>
<comment type="similarity">
    <text evidence="1">Belongs to the sigma-70 factor family. ECF subfamily.</text>
</comment>
<dbReference type="InterPro" id="IPR052704">
    <property type="entry name" value="ECF_Sigma-70_Domain"/>
</dbReference>
<comment type="subunit">
    <text evidence="2">Interacts transiently with the RNA polymerase catalytic core formed by RpoA, RpoB, RpoC and RpoZ (2 alpha, 1 beta, 1 beta' and 1 omega subunit) to form the RNA polymerase holoenzyme that can initiate transcription.</text>
</comment>
<dbReference type="InterPro" id="IPR007627">
    <property type="entry name" value="RNA_pol_sigma70_r2"/>
</dbReference>
<feature type="domain" description="RNA polymerase sigma-70 region 2" evidence="6">
    <location>
        <begin position="1"/>
        <end position="52"/>
    </location>
</feature>
<reference evidence="8 9" key="1">
    <citation type="submission" date="2024-11" db="EMBL/GenBank/DDBJ databases">
        <title>The Natural Products Discovery Center: Release of the First 8490 Sequenced Strains for Exploring Actinobacteria Biosynthetic Diversity.</title>
        <authorList>
            <person name="Kalkreuter E."/>
            <person name="Kautsar S.A."/>
            <person name="Yang D."/>
            <person name="Bader C.D."/>
            <person name="Teijaro C.N."/>
            <person name="Fluegel L."/>
            <person name="Davis C.M."/>
            <person name="Simpson J.R."/>
            <person name="Lauterbach L."/>
            <person name="Steele A.D."/>
            <person name="Gui C."/>
            <person name="Meng S."/>
            <person name="Li G."/>
            <person name="Viehrig K."/>
            <person name="Ye F."/>
            <person name="Su P."/>
            <person name="Kiefer A.F."/>
            <person name="Nichols A."/>
            <person name="Cepeda A.J."/>
            <person name="Yan W."/>
            <person name="Fan B."/>
            <person name="Jiang Y."/>
            <person name="Adhikari A."/>
            <person name="Zheng C.-J."/>
            <person name="Schuster L."/>
            <person name="Cowan T.M."/>
            <person name="Smanski M.J."/>
            <person name="Chevrette M.G."/>
            <person name="De Carvalho L.P.S."/>
            <person name="Shen B."/>
        </authorList>
    </citation>
    <scope>NUCLEOTIDE SEQUENCE [LARGE SCALE GENOMIC DNA]</scope>
    <source>
        <strain evidence="8 9">NPDC020863</strain>
    </source>
</reference>
<evidence type="ECO:0000313" key="9">
    <source>
        <dbReference type="Proteomes" id="UP001620295"/>
    </source>
</evidence>
<evidence type="ECO:0000256" key="3">
    <source>
        <dbReference type="ARBA" id="ARBA00023015"/>
    </source>
</evidence>
<evidence type="ECO:0000259" key="7">
    <source>
        <dbReference type="Pfam" id="PF08281"/>
    </source>
</evidence>